<protein>
    <submittedName>
        <fullName evidence="1">Uncharacterized protein</fullName>
    </submittedName>
</protein>
<gene>
    <name evidence="1" type="ORF">AHMF7616_03973</name>
</gene>
<proteinExistence type="predicted"/>
<accession>A0A369QK92</accession>
<evidence type="ECO:0000313" key="1">
    <source>
        <dbReference type="EMBL" id="RDC65343.1"/>
    </source>
</evidence>
<sequence>MKKITIYMYHEEVYNFYSKTEVWLKIFLYNANIIEYF</sequence>
<dbReference type="EMBL" id="QASA01000001">
    <property type="protein sequence ID" value="RDC65343.1"/>
    <property type="molecule type" value="Genomic_DNA"/>
</dbReference>
<comment type="caution">
    <text evidence="1">The sequence shown here is derived from an EMBL/GenBank/DDBJ whole genome shotgun (WGS) entry which is preliminary data.</text>
</comment>
<organism evidence="1 2">
    <name type="scientific">Adhaeribacter pallidiroseus</name>
    <dbReference type="NCBI Taxonomy" id="2072847"/>
    <lineage>
        <taxon>Bacteria</taxon>
        <taxon>Pseudomonadati</taxon>
        <taxon>Bacteroidota</taxon>
        <taxon>Cytophagia</taxon>
        <taxon>Cytophagales</taxon>
        <taxon>Hymenobacteraceae</taxon>
        <taxon>Adhaeribacter</taxon>
    </lineage>
</organism>
<keyword evidence="2" id="KW-1185">Reference proteome</keyword>
<evidence type="ECO:0000313" key="2">
    <source>
        <dbReference type="Proteomes" id="UP000253919"/>
    </source>
</evidence>
<name>A0A369QK92_9BACT</name>
<dbReference type="AlphaFoldDB" id="A0A369QK92"/>
<dbReference type="Proteomes" id="UP000253919">
    <property type="component" value="Unassembled WGS sequence"/>
</dbReference>
<reference evidence="1 2" key="1">
    <citation type="submission" date="2018-04" db="EMBL/GenBank/DDBJ databases">
        <title>Adhaeribacter sp. HMF7616 genome sequencing and assembly.</title>
        <authorList>
            <person name="Kang H."/>
            <person name="Kang J."/>
            <person name="Cha I."/>
            <person name="Kim H."/>
            <person name="Joh K."/>
        </authorList>
    </citation>
    <scope>NUCLEOTIDE SEQUENCE [LARGE SCALE GENOMIC DNA]</scope>
    <source>
        <strain evidence="1 2">HMF7616</strain>
    </source>
</reference>